<evidence type="ECO:0000313" key="2">
    <source>
        <dbReference type="EMBL" id="KKK92085.1"/>
    </source>
</evidence>
<accession>A0A0F9A1W4</accession>
<feature type="transmembrane region" description="Helical" evidence="1">
    <location>
        <begin position="6"/>
        <end position="25"/>
    </location>
</feature>
<keyword evidence="1" id="KW-1133">Transmembrane helix</keyword>
<dbReference type="EMBL" id="LAZR01048371">
    <property type="protein sequence ID" value="KKK92085.1"/>
    <property type="molecule type" value="Genomic_DNA"/>
</dbReference>
<organism evidence="2">
    <name type="scientific">marine sediment metagenome</name>
    <dbReference type="NCBI Taxonomy" id="412755"/>
    <lineage>
        <taxon>unclassified sequences</taxon>
        <taxon>metagenomes</taxon>
        <taxon>ecological metagenomes</taxon>
    </lineage>
</organism>
<name>A0A0F9A1W4_9ZZZZ</name>
<reference evidence="2" key="1">
    <citation type="journal article" date="2015" name="Nature">
        <title>Complex archaea that bridge the gap between prokaryotes and eukaryotes.</title>
        <authorList>
            <person name="Spang A."/>
            <person name="Saw J.H."/>
            <person name="Jorgensen S.L."/>
            <person name="Zaremba-Niedzwiedzka K."/>
            <person name="Martijn J."/>
            <person name="Lind A.E."/>
            <person name="van Eijk R."/>
            <person name="Schleper C."/>
            <person name="Guy L."/>
            <person name="Ettema T.J."/>
        </authorList>
    </citation>
    <scope>NUCLEOTIDE SEQUENCE</scope>
</reference>
<evidence type="ECO:0000256" key="1">
    <source>
        <dbReference type="SAM" id="Phobius"/>
    </source>
</evidence>
<feature type="non-terminal residue" evidence="2">
    <location>
        <position position="1"/>
    </location>
</feature>
<comment type="caution">
    <text evidence="2">The sequence shown here is derived from an EMBL/GenBank/DDBJ whole genome shotgun (WGS) entry which is preliminary data.</text>
</comment>
<keyword evidence="1" id="KW-0812">Transmembrane</keyword>
<keyword evidence="1" id="KW-0472">Membrane</keyword>
<proteinExistence type="predicted"/>
<dbReference type="AlphaFoldDB" id="A0A0F9A1W4"/>
<sequence>PEFAVQMAMGAIIGLGVGYLLPEVLKRSNFYHGGLAFVISIAARWDIGSAYFASRFAWVNQSIHHRCKADFGVPRLRGHLRTRSTPRTVSIITRPR</sequence>
<gene>
    <name evidence="2" type="ORF">LCGC14_2706440</name>
</gene>
<protein>
    <submittedName>
        <fullName evidence="2">Uncharacterized protein</fullName>
    </submittedName>
</protein>